<dbReference type="Gene3D" id="3.20.20.80">
    <property type="entry name" value="Glycosidases"/>
    <property type="match status" value="1"/>
</dbReference>
<dbReference type="GO" id="GO:0003796">
    <property type="term" value="F:lysozyme activity"/>
    <property type="evidence" value="ECO:0007669"/>
    <property type="project" value="InterPro"/>
</dbReference>
<dbReference type="RefSeq" id="WP_073311854.1">
    <property type="nucleotide sequence ID" value="NZ_FQZI01000005.1"/>
</dbReference>
<organism evidence="4 5">
    <name type="scientific">Flavobacterium terrae</name>
    <dbReference type="NCBI Taxonomy" id="415425"/>
    <lineage>
        <taxon>Bacteria</taxon>
        <taxon>Pseudomonadati</taxon>
        <taxon>Bacteroidota</taxon>
        <taxon>Flavobacteriia</taxon>
        <taxon>Flavobacteriales</taxon>
        <taxon>Flavobacteriaceae</taxon>
        <taxon>Flavobacterium</taxon>
    </lineage>
</organism>
<reference evidence="5" key="1">
    <citation type="submission" date="2016-11" db="EMBL/GenBank/DDBJ databases">
        <authorList>
            <person name="Varghese N."/>
            <person name="Submissions S."/>
        </authorList>
    </citation>
    <scope>NUCLEOTIDE SEQUENCE [LARGE SCALE GENOMIC DNA]</scope>
    <source>
        <strain evidence="5">DSM 18829</strain>
    </source>
</reference>
<dbReference type="Proteomes" id="UP000184488">
    <property type="component" value="Unassembled WGS sequence"/>
</dbReference>
<dbReference type="InterPro" id="IPR002053">
    <property type="entry name" value="Glyco_hydro_25"/>
</dbReference>
<dbReference type="STRING" id="415425.SAMN05444363_2520"/>
<keyword evidence="2" id="KW-0378">Hydrolase</keyword>
<dbReference type="InterPro" id="IPR017853">
    <property type="entry name" value="GH"/>
</dbReference>
<dbReference type="SUPFAM" id="SSF51445">
    <property type="entry name" value="(Trans)glycosidases"/>
    <property type="match status" value="1"/>
</dbReference>
<dbReference type="AlphaFoldDB" id="A0A1M6GBL8"/>
<dbReference type="GO" id="GO:0016998">
    <property type="term" value="P:cell wall macromolecule catabolic process"/>
    <property type="evidence" value="ECO:0007669"/>
    <property type="project" value="InterPro"/>
</dbReference>
<evidence type="ECO:0000256" key="1">
    <source>
        <dbReference type="ARBA" id="ARBA00010646"/>
    </source>
</evidence>
<gene>
    <name evidence="4" type="ORF">SAMN05444363_2520</name>
</gene>
<protein>
    <submittedName>
        <fullName evidence="4">Lysozyme</fullName>
    </submittedName>
</protein>
<dbReference type="OrthoDB" id="9798192at2"/>
<evidence type="ECO:0000256" key="2">
    <source>
        <dbReference type="ARBA" id="ARBA00022801"/>
    </source>
</evidence>
<comment type="similarity">
    <text evidence="1">Belongs to the glycosyl hydrolase 25 family.</text>
</comment>
<proteinExistence type="inferred from homology"/>
<keyword evidence="3" id="KW-0326">Glycosidase</keyword>
<dbReference type="GO" id="GO:0016052">
    <property type="term" value="P:carbohydrate catabolic process"/>
    <property type="evidence" value="ECO:0007669"/>
    <property type="project" value="TreeGrafter"/>
</dbReference>
<dbReference type="SMART" id="SM00641">
    <property type="entry name" value="Glyco_25"/>
    <property type="match status" value="1"/>
</dbReference>
<name>A0A1M6GBL8_9FLAO</name>
<sequence length="238" mass="26858">MISKYYQFSITLLLIALICLSAIPKNQNIDSTISGIDISHFQGDEIDYLNKKGSQLDFVICKATEGLTYTDPDFKSNWSMIKERGFVRGAYHFYHCADDPILQANYYLSVIGNLSSTDFPPIVDFEENSIDAGCNKSNLQKNLLQFLSILEQKTGRKPILYTDTNIGNAEIKDPAFANYKLWIADYNPGVSAAVPSVWKTTSWTIWQKTQSYSLDNYTNDFDVFNGDSETFAKVILGN</sequence>
<dbReference type="PANTHER" id="PTHR34135">
    <property type="entry name" value="LYSOZYME"/>
    <property type="match status" value="1"/>
</dbReference>
<dbReference type="InterPro" id="IPR018077">
    <property type="entry name" value="Glyco_hydro_fam25_subgr"/>
</dbReference>
<dbReference type="GO" id="GO:0009253">
    <property type="term" value="P:peptidoglycan catabolic process"/>
    <property type="evidence" value="ECO:0007669"/>
    <property type="project" value="InterPro"/>
</dbReference>
<evidence type="ECO:0000313" key="4">
    <source>
        <dbReference type="EMBL" id="SHJ07356.1"/>
    </source>
</evidence>
<dbReference type="PROSITE" id="PS51904">
    <property type="entry name" value="GLYCOSYL_HYDROL_F25_2"/>
    <property type="match status" value="1"/>
</dbReference>
<evidence type="ECO:0000313" key="5">
    <source>
        <dbReference type="Proteomes" id="UP000184488"/>
    </source>
</evidence>
<dbReference type="PANTHER" id="PTHR34135:SF2">
    <property type="entry name" value="LYSOZYME"/>
    <property type="match status" value="1"/>
</dbReference>
<accession>A0A1M6GBL8</accession>
<dbReference type="Pfam" id="PF01183">
    <property type="entry name" value="Glyco_hydro_25"/>
    <property type="match status" value="1"/>
</dbReference>
<keyword evidence="5" id="KW-1185">Reference proteome</keyword>
<dbReference type="EMBL" id="FQZI01000005">
    <property type="protein sequence ID" value="SHJ07356.1"/>
    <property type="molecule type" value="Genomic_DNA"/>
</dbReference>
<evidence type="ECO:0000256" key="3">
    <source>
        <dbReference type="ARBA" id="ARBA00023295"/>
    </source>
</evidence>